<proteinExistence type="predicted"/>
<organism evidence="1 2">
    <name type="scientific">Elsinoe australis</name>
    <dbReference type="NCBI Taxonomy" id="40998"/>
    <lineage>
        <taxon>Eukaryota</taxon>
        <taxon>Fungi</taxon>
        <taxon>Dikarya</taxon>
        <taxon>Ascomycota</taxon>
        <taxon>Pezizomycotina</taxon>
        <taxon>Dothideomycetes</taxon>
        <taxon>Dothideomycetidae</taxon>
        <taxon>Myriangiales</taxon>
        <taxon>Elsinoaceae</taxon>
        <taxon>Elsinoe</taxon>
    </lineage>
</organism>
<accession>A0A2P8ABJ8</accession>
<dbReference type="EMBL" id="NHZQ01000037">
    <property type="protein sequence ID" value="PSK57813.1"/>
    <property type="molecule type" value="Genomic_DNA"/>
</dbReference>
<keyword evidence="2" id="KW-1185">Reference proteome</keyword>
<evidence type="ECO:0000313" key="2">
    <source>
        <dbReference type="Proteomes" id="UP000243723"/>
    </source>
</evidence>
<evidence type="ECO:0000313" key="1">
    <source>
        <dbReference type="EMBL" id="PSK57813.1"/>
    </source>
</evidence>
<dbReference type="Proteomes" id="UP000243723">
    <property type="component" value="Unassembled WGS sequence"/>
</dbReference>
<dbReference type="AlphaFoldDB" id="A0A2P8ABJ8"/>
<name>A0A2P8ABJ8_9PEZI</name>
<comment type="caution">
    <text evidence="1">The sequence shown here is derived from an EMBL/GenBank/DDBJ whole genome shotgun (WGS) entry which is preliminary data.</text>
</comment>
<gene>
    <name evidence="1" type="ORF">B9Z65_9015</name>
</gene>
<protein>
    <submittedName>
        <fullName evidence="1">Uncharacterized protein</fullName>
    </submittedName>
</protein>
<reference evidence="1 2" key="1">
    <citation type="submission" date="2017-05" db="EMBL/GenBank/DDBJ databases">
        <title>Draft genome sequence of Elsinoe australis.</title>
        <authorList>
            <person name="Cheng Q."/>
        </authorList>
    </citation>
    <scope>NUCLEOTIDE SEQUENCE [LARGE SCALE GENOMIC DNA]</scope>
    <source>
        <strain evidence="1 2">NL1</strain>
    </source>
</reference>
<sequence>MSGKYEVLFVSYENQMLWQPVAEVGMEAVFGEVSSMKVTSKPVESLRNLSPGHTSFPRHCTLIWVVSPPKAYEKQSECIDWWLTHEHSGPGRVIIGREPEFLGVIDGLRCQQRVQNVARDLDDIVKTFWYVNQAGRAP</sequence>